<evidence type="ECO:0000256" key="1">
    <source>
        <dbReference type="SAM" id="Coils"/>
    </source>
</evidence>
<accession>A0A345DD06</accession>
<dbReference type="Proteomes" id="UP000252182">
    <property type="component" value="Chromosome"/>
</dbReference>
<reference evidence="3" key="1">
    <citation type="submission" date="2018-07" db="EMBL/GenBank/DDBJ databases">
        <authorList>
            <person name="Kim H."/>
        </authorList>
    </citation>
    <scope>NUCLEOTIDE SEQUENCE [LARGE SCALE GENOMIC DNA]</scope>
    <source>
        <strain evidence="3">F02</strain>
    </source>
</reference>
<feature type="coiled-coil region" evidence="1">
    <location>
        <begin position="55"/>
        <end position="82"/>
    </location>
</feature>
<keyword evidence="1" id="KW-0175">Coiled coil</keyword>
<proteinExistence type="predicted"/>
<keyword evidence="3" id="KW-1185">Reference proteome</keyword>
<dbReference type="OrthoDB" id="9863756at2"/>
<dbReference type="RefSeq" id="WP_114563339.1">
    <property type="nucleotide sequence ID" value="NZ_CP031124.1"/>
</dbReference>
<organism evidence="2 3">
    <name type="scientific">Ephemeroptericola cinctiostellae</name>
    <dbReference type="NCBI Taxonomy" id="2268024"/>
    <lineage>
        <taxon>Bacteria</taxon>
        <taxon>Pseudomonadati</taxon>
        <taxon>Pseudomonadota</taxon>
        <taxon>Betaproteobacteria</taxon>
        <taxon>Burkholderiales</taxon>
        <taxon>Burkholderiaceae</taxon>
        <taxon>Ephemeroptericola</taxon>
    </lineage>
</organism>
<sequence length="82" mass="9579">MITRMQVEMAKSLYEQAHRAAEFAHAGWLVRQNLYRLMFPLASDEEFAKMMAVPNAHYEQAIESMKQLRDAYEKIAAELTEK</sequence>
<evidence type="ECO:0000313" key="3">
    <source>
        <dbReference type="Proteomes" id="UP000252182"/>
    </source>
</evidence>
<gene>
    <name evidence="2" type="ORF">DTO96_101990</name>
</gene>
<protein>
    <submittedName>
        <fullName evidence="2">Uncharacterized protein</fullName>
    </submittedName>
</protein>
<dbReference type="AlphaFoldDB" id="A0A345DD06"/>
<name>A0A345DD06_9BURK</name>
<evidence type="ECO:0000313" key="2">
    <source>
        <dbReference type="EMBL" id="AXF86244.1"/>
    </source>
</evidence>
<dbReference type="KEGG" id="hyf:DTO96_101990"/>
<dbReference type="EMBL" id="CP031124">
    <property type="protein sequence ID" value="AXF86244.1"/>
    <property type="molecule type" value="Genomic_DNA"/>
</dbReference>